<reference evidence="4" key="1">
    <citation type="submission" date="2016-01" db="EMBL/GenBank/DDBJ databases">
        <title>Draft genome of Chromobacterium sp. F49.</title>
        <authorList>
            <person name="Hong K.W."/>
        </authorList>
    </citation>
    <scope>NUCLEOTIDE SEQUENCE [LARGE SCALE GENOMIC DNA]</scope>
    <source>
        <strain evidence="4">P7IIIA</strain>
    </source>
</reference>
<evidence type="ECO:0000259" key="2">
    <source>
        <dbReference type="PROSITE" id="PS50943"/>
    </source>
</evidence>
<proteinExistence type="predicted"/>
<gene>
    <name evidence="3" type="ORF">AWM68_13525</name>
</gene>
<sequence length="425" mass="50168">MNVGEKIRYFRKVKNLSQQELAAGICSVPYLSKIENSVTEPSEEIQQLLAERLAIRLNATNEKSIIQNYVDLFYSLYKRDYQTAQKQYDYLIDSPSQSVEEDILNKIFKSIYIMMTTQGINGVTEMLNEVAYIDDVIKGEKAFYYFIARSQLSFYMEEFEDSYNYMLKAEKLAEEYRFQEWERGYMLYMIGLTANLLFKNIIALEYTQSALTIFEKNYFFKRCADCRIILSIVHTRIKNFDESVKQLLLAETIANSFGDEPLKGIIYHNLGSIANHKGETEKAIEQYSQSLKAKETEPLIAKIMTIYALIKSYEKANQPAKGLKLLDIWMDQVKDNPIYRGYELHFLYYKELFTHGELIEPTVRFMIKEMIPYFKKRNEWIFLAEYYPVLGKYFENNQKYKQASMYYNSAMDAMRKMYDQGVTYI</sequence>
<dbReference type="PROSITE" id="PS50005">
    <property type="entry name" value="TPR"/>
    <property type="match status" value="1"/>
</dbReference>
<evidence type="ECO:0000256" key="1">
    <source>
        <dbReference type="PROSITE-ProRule" id="PRU00339"/>
    </source>
</evidence>
<evidence type="ECO:0000313" key="3">
    <source>
        <dbReference type="EMBL" id="KZE64121.1"/>
    </source>
</evidence>
<dbReference type="SUPFAM" id="SSF47413">
    <property type="entry name" value="lambda repressor-like DNA-binding domains"/>
    <property type="match status" value="1"/>
</dbReference>
<dbReference type="GO" id="GO:0003677">
    <property type="term" value="F:DNA binding"/>
    <property type="evidence" value="ECO:0007669"/>
    <property type="project" value="InterPro"/>
</dbReference>
<dbReference type="Pfam" id="PF01381">
    <property type="entry name" value="HTH_3"/>
    <property type="match status" value="1"/>
</dbReference>
<dbReference type="EMBL" id="LRFC01000038">
    <property type="protein sequence ID" value="KZE64121.1"/>
    <property type="molecule type" value="Genomic_DNA"/>
</dbReference>
<evidence type="ECO:0000313" key="4">
    <source>
        <dbReference type="Proteomes" id="UP000076567"/>
    </source>
</evidence>
<keyword evidence="4" id="KW-1185">Reference proteome</keyword>
<dbReference type="Proteomes" id="UP000076567">
    <property type="component" value="Unassembled WGS sequence"/>
</dbReference>
<feature type="repeat" description="TPR" evidence="1">
    <location>
        <begin position="264"/>
        <end position="297"/>
    </location>
</feature>
<organism evidence="3 4">
    <name type="scientific">Fictibacillus phosphorivorans</name>
    <dbReference type="NCBI Taxonomy" id="1221500"/>
    <lineage>
        <taxon>Bacteria</taxon>
        <taxon>Bacillati</taxon>
        <taxon>Bacillota</taxon>
        <taxon>Bacilli</taxon>
        <taxon>Bacillales</taxon>
        <taxon>Fictibacillaceae</taxon>
        <taxon>Fictibacillus</taxon>
    </lineage>
</organism>
<dbReference type="InterPro" id="IPR001387">
    <property type="entry name" value="Cro/C1-type_HTH"/>
</dbReference>
<dbReference type="SMART" id="SM00530">
    <property type="entry name" value="HTH_XRE"/>
    <property type="match status" value="1"/>
</dbReference>
<keyword evidence="1" id="KW-0802">TPR repeat</keyword>
<name>A0A163PTR7_9BACL</name>
<protein>
    <recommendedName>
        <fullName evidence="2">HTH cro/C1-type domain-containing protein</fullName>
    </recommendedName>
</protein>
<dbReference type="PROSITE" id="PS50943">
    <property type="entry name" value="HTH_CROC1"/>
    <property type="match status" value="1"/>
</dbReference>
<dbReference type="CDD" id="cd00093">
    <property type="entry name" value="HTH_XRE"/>
    <property type="match status" value="1"/>
</dbReference>
<comment type="caution">
    <text evidence="3">The sequence shown here is derived from an EMBL/GenBank/DDBJ whole genome shotgun (WGS) entry which is preliminary data.</text>
</comment>
<dbReference type="InterPro" id="IPR011990">
    <property type="entry name" value="TPR-like_helical_dom_sf"/>
</dbReference>
<dbReference type="AlphaFoldDB" id="A0A163PTR7"/>
<dbReference type="InterPro" id="IPR019734">
    <property type="entry name" value="TPR_rpt"/>
</dbReference>
<dbReference type="InterPro" id="IPR010982">
    <property type="entry name" value="Lambda_DNA-bd_dom_sf"/>
</dbReference>
<dbReference type="SUPFAM" id="SSF48452">
    <property type="entry name" value="TPR-like"/>
    <property type="match status" value="1"/>
</dbReference>
<dbReference type="OrthoDB" id="252257at2"/>
<dbReference type="Gene3D" id="1.25.40.10">
    <property type="entry name" value="Tetratricopeptide repeat domain"/>
    <property type="match status" value="2"/>
</dbReference>
<dbReference type="SMART" id="SM00028">
    <property type="entry name" value="TPR"/>
    <property type="match status" value="3"/>
</dbReference>
<feature type="domain" description="HTH cro/C1-type" evidence="2">
    <location>
        <begin position="7"/>
        <end position="60"/>
    </location>
</feature>
<dbReference type="RefSeq" id="WP_066245173.1">
    <property type="nucleotide sequence ID" value="NZ_LRFC01000038.1"/>
</dbReference>
<accession>A0A163PTR7</accession>